<reference evidence="2 3" key="1">
    <citation type="submission" date="2022-09" db="EMBL/GenBank/DDBJ databases">
        <title>Intensive care unit water sources are persistently colonized with multi-drug resistant bacteria and are the site of extensive horizontal gene transfer of antibiotic resistance genes.</title>
        <authorList>
            <person name="Diorio-Toth L."/>
        </authorList>
    </citation>
    <scope>NUCLEOTIDE SEQUENCE [LARGE SCALE GENOMIC DNA]</scope>
    <source>
        <strain evidence="2 3">GD03967</strain>
    </source>
</reference>
<sequence length="473" mass="52127">MQVQQVIGQYGNVVLGRKRGITGNYVDIVTGPNGCGKTEVLEVLLQYGKGLRPHPYSQSNLWPIVHTIGTPDKVVVQTFSPFSRFAAPRVDRTSLTEKYTEDESEQEKYVCIGLHKSSRSVGASLSRKILEEALFRLSENPESAETLFSVLHELGFQTRLSLGYRPRIGFAKVLSAGDSGQLLESYLNNLQKLGNPRPGDARLLSELNSDSVGNFIGLLHYSIDVIRHHRDHKSSSYRLPISLQDVRRDFHTIQAFALLRRLDLLSLTSCELRTSEFESMDVARTSSGQQQMLCALFGLATSVSSGCLALLDEPELSLHPEWQLKFVDALFKIASSVQDAHIIVATHSPLIVQQAVFHGADVVQMGNGARSSVSSSRTFLDTPVSVEQTLVDVFHTPIAGSAHVSNEIFQAVLKGETGNSFERHEALAKLEQLNEIYRNEKDGKTSRLVQDAIQLINTSDDSPPNGGAFLKIG</sequence>
<dbReference type="AlphaFoldDB" id="A0ABD4YST1"/>
<evidence type="ECO:0000259" key="1">
    <source>
        <dbReference type="Pfam" id="PF13304"/>
    </source>
</evidence>
<evidence type="ECO:0000313" key="3">
    <source>
        <dbReference type="Proteomes" id="UP001158644"/>
    </source>
</evidence>
<dbReference type="InterPro" id="IPR027417">
    <property type="entry name" value="P-loop_NTPase"/>
</dbReference>
<evidence type="ECO:0000313" key="2">
    <source>
        <dbReference type="EMBL" id="MDH1178233.1"/>
    </source>
</evidence>
<dbReference type="EMBL" id="JAOBZK010000009">
    <property type="protein sequence ID" value="MDH1178233.1"/>
    <property type="molecule type" value="Genomic_DNA"/>
</dbReference>
<dbReference type="InterPro" id="IPR003959">
    <property type="entry name" value="ATPase_AAA_core"/>
</dbReference>
<name>A0ABD4YST1_9BURK</name>
<comment type="caution">
    <text evidence="2">The sequence shown here is derived from an EMBL/GenBank/DDBJ whole genome shotgun (WGS) entry which is preliminary data.</text>
</comment>
<dbReference type="Pfam" id="PF13304">
    <property type="entry name" value="AAA_21"/>
    <property type="match status" value="1"/>
</dbReference>
<protein>
    <submittedName>
        <fullName evidence="2">ATP-binding protein</fullName>
    </submittedName>
</protein>
<gene>
    <name evidence="2" type="ORF">N5C72_09110</name>
</gene>
<feature type="domain" description="ATPase AAA-type core" evidence="1">
    <location>
        <begin position="29"/>
        <end position="352"/>
    </location>
</feature>
<dbReference type="PANTHER" id="PTHR43581:SF2">
    <property type="entry name" value="EXCINUCLEASE ATPASE SUBUNIT"/>
    <property type="match status" value="1"/>
</dbReference>
<dbReference type="Proteomes" id="UP001158644">
    <property type="component" value="Unassembled WGS sequence"/>
</dbReference>
<dbReference type="RefSeq" id="WP_279990592.1">
    <property type="nucleotide sequence ID" value="NZ_JAOBZK010000009.1"/>
</dbReference>
<accession>A0ABD4YST1</accession>
<proteinExistence type="predicted"/>
<keyword evidence="2" id="KW-0547">Nucleotide-binding</keyword>
<organism evidence="2 3">
    <name type="scientific">Achromobacter mucicolens</name>
    <dbReference type="NCBI Taxonomy" id="1389922"/>
    <lineage>
        <taxon>Bacteria</taxon>
        <taxon>Pseudomonadati</taxon>
        <taxon>Pseudomonadota</taxon>
        <taxon>Betaproteobacteria</taxon>
        <taxon>Burkholderiales</taxon>
        <taxon>Alcaligenaceae</taxon>
        <taxon>Achromobacter</taxon>
    </lineage>
</organism>
<dbReference type="InterPro" id="IPR051396">
    <property type="entry name" value="Bact_Antivir_Def_Nuclease"/>
</dbReference>
<dbReference type="Gene3D" id="3.40.50.300">
    <property type="entry name" value="P-loop containing nucleotide triphosphate hydrolases"/>
    <property type="match status" value="1"/>
</dbReference>
<keyword evidence="2" id="KW-0067">ATP-binding</keyword>
<dbReference type="SUPFAM" id="SSF52540">
    <property type="entry name" value="P-loop containing nucleoside triphosphate hydrolases"/>
    <property type="match status" value="1"/>
</dbReference>
<dbReference type="PANTHER" id="PTHR43581">
    <property type="entry name" value="ATP/GTP PHOSPHATASE"/>
    <property type="match status" value="1"/>
</dbReference>
<dbReference type="GO" id="GO:0005524">
    <property type="term" value="F:ATP binding"/>
    <property type="evidence" value="ECO:0007669"/>
    <property type="project" value="UniProtKB-KW"/>
</dbReference>